<feature type="domain" description="Putative auto-transporter adhesin head GIN" evidence="2">
    <location>
        <begin position="40"/>
        <end position="225"/>
    </location>
</feature>
<dbReference type="OrthoDB" id="5585143at2"/>
<feature type="compositionally biased region" description="Polar residues" evidence="1">
    <location>
        <begin position="230"/>
        <end position="241"/>
    </location>
</feature>
<dbReference type="AlphaFoldDB" id="A0A1M5BT66"/>
<protein>
    <submittedName>
        <fullName evidence="3">Putative auto-transporter adhesin, head GIN domain</fullName>
    </submittedName>
</protein>
<evidence type="ECO:0000256" key="1">
    <source>
        <dbReference type="SAM" id="MobiDB-lite"/>
    </source>
</evidence>
<evidence type="ECO:0000259" key="2">
    <source>
        <dbReference type="Pfam" id="PF10988"/>
    </source>
</evidence>
<keyword evidence="4" id="KW-1185">Reference proteome</keyword>
<dbReference type="PANTHER" id="PTHR39200:SF1">
    <property type="entry name" value="AUTO-TRANSPORTER ADHESIN HEAD GIN DOMAIN-CONTAINING PROTEIN-RELATED"/>
    <property type="match status" value="1"/>
</dbReference>
<dbReference type="InterPro" id="IPR021255">
    <property type="entry name" value="DUF2807"/>
</dbReference>
<dbReference type="EMBL" id="FQUX01000004">
    <property type="protein sequence ID" value="SHF45467.1"/>
    <property type="molecule type" value="Genomic_DNA"/>
</dbReference>
<dbReference type="PANTHER" id="PTHR39200">
    <property type="entry name" value="HYPOTHETICAL EXPORTED PROTEIN"/>
    <property type="match status" value="1"/>
</dbReference>
<organism evidence="3 4">
    <name type="scientific">Arenibacter palladensis</name>
    <dbReference type="NCBI Taxonomy" id="237373"/>
    <lineage>
        <taxon>Bacteria</taxon>
        <taxon>Pseudomonadati</taxon>
        <taxon>Bacteroidota</taxon>
        <taxon>Flavobacteriia</taxon>
        <taxon>Flavobacteriales</taxon>
        <taxon>Flavobacteriaceae</taxon>
        <taxon>Arenibacter</taxon>
    </lineage>
</organism>
<dbReference type="Gene3D" id="2.160.20.120">
    <property type="match status" value="1"/>
</dbReference>
<dbReference type="RefSeq" id="WP_072862735.1">
    <property type="nucleotide sequence ID" value="NZ_FQUX01000004.1"/>
</dbReference>
<dbReference type="Proteomes" id="UP000184406">
    <property type="component" value="Unassembled WGS sequence"/>
</dbReference>
<accession>A0A1M5BT66</accession>
<evidence type="ECO:0000313" key="3">
    <source>
        <dbReference type="EMBL" id="SHF45467.1"/>
    </source>
</evidence>
<gene>
    <name evidence="3" type="ORF">SAMN03080594_104207</name>
</gene>
<evidence type="ECO:0000313" key="4">
    <source>
        <dbReference type="Proteomes" id="UP000184406"/>
    </source>
</evidence>
<dbReference type="Pfam" id="PF10988">
    <property type="entry name" value="DUF2807"/>
    <property type="match status" value="1"/>
</dbReference>
<feature type="compositionally biased region" description="Basic and acidic residues" evidence="1">
    <location>
        <begin position="219"/>
        <end position="229"/>
    </location>
</feature>
<dbReference type="PROSITE" id="PS51257">
    <property type="entry name" value="PROKAR_LIPOPROTEIN"/>
    <property type="match status" value="1"/>
</dbReference>
<proteinExistence type="predicted"/>
<feature type="region of interest" description="Disordered" evidence="1">
    <location>
        <begin position="215"/>
        <end position="241"/>
    </location>
</feature>
<name>A0A1M5BT66_9FLAO</name>
<sequence length="241" mass="25356">MKHLTLGLLSLFVIGCISAQRNEKISGNGKQVTLERTTKDYDQIAISGFFNIELVDGKEGMLTLVGEQNILDHIITEVTGHKLTIKVKNGYNLNPSSWKKGVYITIPVESITALSLSGSGEIVGKKTLKANHFETAMSGSGDITLALDVNSINTSMSGSGDMALSGKTTDFIASISGSGNINAYDLIAENVDATVSGSANVKVTANKEISAKVSGSGDIDYRGNPEKISTKVSGSGDITQH</sequence>
<reference evidence="4" key="1">
    <citation type="submission" date="2016-11" db="EMBL/GenBank/DDBJ databases">
        <authorList>
            <person name="Varghese N."/>
            <person name="Submissions S."/>
        </authorList>
    </citation>
    <scope>NUCLEOTIDE SEQUENCE [LARGE SCALE GENOMIC DNA]</scope>
    <source>
        <strain evidence="4">DSM 17539</strain>
    </source>
</reference>